<proteinExistence type="predicted"/>
<protein>
    <submittedName>
        <fullName evidence="1">Uncharacterized protein</fullName>
    </submittedName>
</protein>
<keyword evidence="2" id="KW-1185">Reference proteome</keyword>
<name>A0ACC0NVV5_RHOML</name>
<comment type="caution">
    <text evidence="1">The sequence shown here is derived from an EMBL/GenBank/DDBJ whole genome shotgun (WGS) entry which is preliminary data.</text>
</comment>
<accession>A0ACC0NVV5</accession>
<organism evidence="1 2">
    <name type="scientific">Rhododendron molle</name>
    <name type="common">Chinese azalea</name>
    <name type="synonym">Azalea mollis</name>
    <dbReference type="NCBI Taxonomy" id="49168"/>
    <lineage>
        <taxon>Eukaryota</taxon>
        <taxon>Viridiplantae</taxon>
        <taxon>Streptophyta</taxon>
        <taxon>Embryophyta</taxon>
        <taxon>Tracheophyta</taxon>
        <taxon>Spermatophyta</taxon>
        <taxon>Magnoliopsida</taxon>
        <taxon>eudicotyledons</taxon>
        <taxon>Gunneridae</taxon>
        <taxon>Pentapetalae</taxon>
        <taxon>asterids</taxon>
        <taxon>Ericales</taxon>
        <taxon>Ericaceae</taxon>
        <taxon>Ericoideae</taxon>
        <taxon>Rhodoreae</taxon>
        <taxon>Rhododendron</taxon>
    </lineage>
</organism>
<dbReference type="EMBL" id="CM046391">
    <property type="protein sequence ID" value="KAI8557435.1"/>
    <property type="molecule type" value="Genomic_DNA"/>
</dbReference>
<sequence length="84" mass="9270">MGRGSSKPGDDGRNGEVWPYEMAEPQYQKAKIYSLNLLAVVMGGSFDHQWKKAMVMALLLVSKSTQICDDTDEGDSNQRSNSSI</sequence>
<evidence type="ECO:0000313" key="1">
    <source>
        <dbReference type="EMBL" id="KAI8557435.1"/>
    </source>
</evidence>
<dbReference type="Proteomes" id="UP001062846">
    <property type="component" value="Chromosome 4"/>
</dbReference>
<reference evidence="1" key="1">
    <citation type="submission" date="2022-02" db="EMBL/GenBank/DDBJ databases">
        <title>Plant Genome Project.</title>
        <authorList>
            <person name="Zhang R.-G."/>
        </authorList>
    </citation>
    <scope>NUCLEOTIDE SEQUENCE</scope>
    <source>
        <strain evidence="1">AT1</strain>
    </source>
</reference>
<evidence type="ECO:0000313" key="2">
    <source>
        <dbReference type="Proteomes" id="UP001062846"/>
    </source>
</evidence>
<gene>
    <name evidence="1" type="ORF">RHMOL_Rhmol04G0010800</name>
</gene>